<protein>
    <submittedName>
        <fullName evidence="1">Uncharacterized protein</fullName>
    </submittedName>
</protein>
<accession>A0ACB9QWA3</accession>
<dbReference type="EMBL" id="CM042884">
    <property type="protein sequence ID" value="KAI4370457.1"/>
    <property type="molecule type" value="Genomic_DNA"/>
</dbReference>
<dbReference type="Proteomes" id="UP001057402">
    <property type="component" value="Chromosome 5"/>
</dbReference>
<name>A0ACB9QWA3_9MYRT</name>
<organism evidence="1 2">
    <name type="scientific">Melastoma candidum</name>
    <dbReference type="NCBI Taxonomy" id="119954"/>
    <lineage>
        <taxon>Eukaryota</taxon>
        <taxon>Viridiplantae</taxon>
        <taxon>Streptophyta</taxon>
        <taxon>Embryophyta</taxon>
        <taxon>Tracheophyta</taxon>
        <taxon>Spermatophyta</taxon>
        <taxon>Magnoliopsida</taxon>
        <taxon>eudicotyledons</taxon>
        <taxon>Gunneridae</taxon>
        <taxon>Pentapetalae</taxon>
        <taxon>rosids</taxon>
        <taxon>malvids</taxon>
        <taxon>Myrtales</taxon>
        <taxon>Melastomataceae</taxon>
        <taxon>Melastomatoideae</taxon>
        <taxon>Melastomateae</taxon>
        <taxon>Melastoma</taxon>
    </lineage>
</organism>
<sequence>MAWPVPKSFHDVRSFHGLASFYRRFIRGFSSIAAPLIECLKGEKFEWTSITQASFERLKKYLSEAPVLALPDFAKIFKVECDASGIGIGGVLMQEGTPIAYFSEKLNGAKFSYSTFDKKFLSSVRVLETWSHYLLPREFVLHIDHEALKYINC</sequence>
<evidence type="ECO:0000313" key="2">
    <source>
        <dbReference type="Proteomes" id="UP001057402"/>
    </source>
</evidence>
<comment type="caution">
    <text evidence="1">The sequence shown here is derived from an EMBL/GenBank/DDBJ whole genome shotgun (WGS) entry which is preliminary data.</text>
</comment>
<proteinExistence type="predicted"/>
<evidence type="ECO:0000313" key="1">
    <source>
        <dbReference type="EMBL" id="KAI4370457.1"/>
    </source>
</evidence>
<gene>
    <name evidence="1" type="ORF">MLD38_018810</name>
</gene>
<keyword evidence="2" id="KW-1185">Reference proteome</keyword>
<reference evidence="2" key="1">
    <citation type="journal article" date="2023" name="Front. Plant Sci.">
        <title>Chromosomal-level genome assembly of Melastoma candidum provides insights into trichome evolution.</title>
        <authorList>
            <person name="Zhong Y."/>
            <person name="Wu W."/>
            <person name="Sun C."/>
            <person name="Zou P."/>
            <person name="Liu Y."/>
            <person name="Dai S."/>
            <person name="Zhou R."/>
        </authorList>
    </citation>
    <scope>NUCLEOTIDE SEQUENCE [LARGE SCALE GENOMIC DNA]</scope>
</reference>